<dbReference type="InterPro" id="IPR020472">
    <property type="entry name" value="WD40_PAC1"/>
</dbReference>
<dbReference type="InterPro" id="IPR036047">
    <property type="entry name" value="F-box-like_dom_sf"/>
</dbReference>
<evidence type="ECO:0000256" key="2">
    <source>
        <dbReference type="ARBA" id="ARBA00022737"/>
    </source>
</evidence>
<gene>
    <name evidence="8" type="ORF">AX774_g3606</name>
    <name evidence="7" type="ORF">AX774_g3755</name>
</gene>
<dbReference type="PANTHER" id="PTHR19872:SF9">
    <property type="entry name" value="UBIQUITIN-BINDING SDF UBIQUITIN LIGASE COMPLEX SUBUNIT"/>
    <property type="match status" value="1"/>
</dbReference>
<dbReference type="PROSITE" id="PS00678">
    <property type="entry name" value="WD_REPEATS_1"/>
    <property type="match status" value="1"/>
</dbReference>
<organism evidence="7 9">
    <name type="scientific">Zancudomyces culisetae</name>
    <name type="common">Gut fungus</name>
    <name type="synonym">Smittium culisetae</name>
    <dbReference type="NCBI Taxonomy" id="1213189"/>
    <lineage>
        <taxon>Eukaryota</taxon>
        <taxon>Fungi</taxon>
        <taxon>Fungi incertae sedis</taxon>
        <taxon>Zoopagomycota</taxon>
        <taxon>Kickxellomycotina</taxon>
        <taxon>Harpellomycetes</taxon>
        <taxon>Harpellales</taxon>
        <taxon>Legeriomycetaceae</taxon>
        <taxon>Zancudomyces</taxon>
    </lineage>
</organism>
<dbReference type="PROSITE" id="PS50294">
    <property type="entry name" value="WD_REPEATS_REGION"/>
    <property type="match status" value="2"/>
</dbReference>
<dbReference type="InterPro" id="IPR015943">
    <property type="entry name" value="WD40/YVTN_repeat-like_dom_sf"/>
</dbReference>
<evidence type="ECO:0000256" key="1">
    <source>
        <dbReference type="ARBA" id="ARBA00022574"/>
    </source>
</evidence>
<feature type="repeat" description="WD" evidence="4">
    <location>
        <begin position="231"/>
        <end position="270"/>
    </location>
</feature>
<dbReference type="SUPFAM" id="SSF50978">
    <property type="entry name" value="WD40 repeat-like"/>
    <property type="match status" value="1"/>
</dbReference>
<dbReference type="Pfam" id="PF00400">
    <property type="entry name" value="WD40"/>
    <property type="match status" value="4"/>
</dbReference>
<dbReference type="PANTHER" id="PTHR19872">
    <property type="entry name" value="UBIQUITIN LIGASE SPECIFICITY FACTOR/HREP PROTEIN"/>
    <property type="match status" value="1"/>
</dbReference>
<protein>
    <submittedName>
        <fullName evidence="7">F-box/WD repeat-containing protein pof1</fullName>
    </submittedName>
</protein>
<feature type="compositionally biased region" description="Gly residues" evidence="5">
    <location>
        <begin position="82"/>
        <end position="91"/>
    </location>
</feature>
<feature type="compositionally biased region" description="Basic and acidic residues" evidence="5">
    <location>
        <begin position="155"/>
        <end position="166"/>
    </location>
</feature>
<evidence type="ECO:0000256" key="3">
    <source>
        <dbReference type="ARBA" id="ARBA00022786"/>
    </source>
</evidence>
<feature type="region of interest" description="Disordered" evidence="5">
    <location>
        <begin position="59"/>
        <end position="98"/>
    </location>
</feature>
<dbReference type="InterPro" id="IPR019775">
    <property type="entry name" value="WD40_repeat_CS"/>
</dbReference>
<evidence type="ECO:0000313" key="8">
    <source>
        <dbReference type="EMBL" id="OMH82900.1"/>
    </source>
</evidence>
<dbReference type="OrthoDB" id="5580488at2759"/>
<dbReference type="InterPro" id="IPR001810">
    <property type="entry name" value="F-box_dom"/>
</dbReference>
<keyword evidence="1 4" id="KW-0853">WD repeat</keyword>
<evidence type="ECO:0000313" key="7">
    <source>
        <dbReference type="EMBL" id="OMH82754.1"/>
    </source>
</evidence>
<keyword evidence="3" id="KW-0833">Ubl conjugation pathway</keyword>
<dbReference type="InterPro" id="IPR001680">
    <property type="entry name" value="WD40_rpt"/>
</dbReference>
<sequence length="473" mass="52124">MDAKTLAQACQVSRAWARMADDELIWQRMCVQHIGKICEKCGWGLPRLQPKDRRLYANGNGEKWETTEGERGEEGDDNGSSGSNGGFGGVSGEDALGSLNGSSGTGVDICEKDLSKDINKKLLDCSKREIQQSYENGNEGESSSGGEEQSGQYDNKNKTNSDTRRKWKREYARRQAVVKNWRKLQYEIIEAQQIESEVVCVQGNETYMASACTDNTIRINDVKTGDHVQTLVGHTDAITSLYLDDCKLVSGSLDGTIKIWCYRRAECIRTIAMEEGVGVTALTMLNTVCAAGKVDGTISVYDFSNATRYDLAGHAGAVNALLFLHDHSLVSCSDDMLIKRWHIHSLRCTHIYNGHSLSVRCIATSATSQLLYSASLDGTIRVWDADSAKCLEVLCYQGEGVWSIATDSFRLISGHNDGSVCVWNLDCHKLNHRIKVCDSPVNSLCLSETRFLCGCKSAKALVFDFTPPPAVFF</sequence>
<proteinExistence type="predicted"/>
<dbReference type="Gene3D" id="1.20.1280.50">
    <property type="match status" value="1"/>
</dbReference>
<dbReference type="SUPFAM" id="SSF81383">
    <property type="entry name" value="F-box domain"/>
    <property type="match status" value="1"/>
</dbReference>
<feature type="repeat" description="WD" evidence="4">
    <location>
        <begin position="311"/>
        <end position="351"/>
    </location>
</feature>
<dbReference type="InterPro" id="IPR036322">
    <property type="entry name" value="WD40_repeat_dom_sf"/>
</dbReference>
<dbReference type="PROSITE" id="PS50082">
    <property type="entry name" value="WD_REPEATS_2"/>
    <property type="match status" value="3"/>
</dbReference>
<dbReference type="EMBL" id="LSSK01000565">
    <property type="protein sequence ID" value="OMH82900.1"/>
    <property type="molecule type" value="Genomic_DNA"/>
</dbReference>
<comment type="caution">
    <text evidence="7">The sequence shown here is derived from an EMBL/GenBank/DDBJ whole genome shotgun (WGS) entry which is preliminary data.</text>
</comment>
<evidence type="ECO:0000259" key="6">
    <source>
        <dbReference type="Pfam" id="PF12937"/>
    </source>
</evidence>
<dbReference type="Proteomes" id="UP000188320">
    <property type="component" value="Unassembled WGS sequence"/>
</dbReference>
<feature type="domain" description="F-box" evidence="6">
    <location>
        <begin position="2"/>
        <end position="31"/>
    </location>
</feature>
<reference evidence="9" key="2">
    <citation type="submission" date="2017-01" db="EMBL/GenBank/DDBJ databases">
        <authorList>
            <person name="Wang Y."/>
            <person name="White M."/>
            <person name="Kvist S."/>
            <person name="Moncalvo J.-M."/>
        </authorList>
    </citation>
    <scope>NUCLEOTIDE SEQUENCE [LARGE SCALE GENOMIC DNA]</scope>
    <source>
        <strain evidence="9">COL-18-3</strain>
    </source>
</reference>
<dbReference type="AlphaFoldDB" id="A0A1R1PP70"/>
<dbReference type="Gene3D" id="2.130.10.10">
    <property type="entry name" value="YVTN repeat-like/Quinoprotein amine dehydrogenase"/>
    <property type="match status" value="3"/>
</dbReference>
<dbReference type="EMBL" id="LSSK01000602">
    <property type="protein sequence ID" value="OMH82754.1"/>
    <property type="molecule type" value="Genomic_DNA"/>
</dbReference>
<dbReference type="PRINTS" id="PR00320">
    <property type="entry name" value="GPROTEINBRPT"/>
</dbReference>
<dbReference type="Pfam" id="PF12937">
    <property type="entry name" value="F-box-like"/>
    <property type="match status" value="1"/>
</dbReference>
<keyword evidence="2" id="KW-0677">Repeat</keyword>
<feature type="region of interest" description="Disordered" evidence="5">
    <location>
        <begin position="133"/>
        <end position="166"/>
    </location>
</feature>
<dbReference type="SMART" id="SM00320">
    <property type="entry name" value="WD40"/>
    <property type="match status" value="7"/>
</dbReference>
<accession>A0A1R1PP70</accession>
<evidence type="ECO:0000256" key="5">
    <source>
        <dbReference type="SAM" id="MobiDB-lite"/>
    </source>
</evidence>
<reference evidence="7" key="1">
    <citation type="submission" date="2017-01" db="EMBL/GenBank/DDBJ databases">
        <authorList>
            <person name="Mah S.A."/>
            <person name="Swanson W.J."/>
            <person name="Moy G.W."/>
            <person name="Vacquier V.D."/>
        </authorList>
    </citation>
    <scope>NUCLEOTIDE SEQUENCE [LARGE SCALE GENOMIC DNA]</scope>
    <source>
        <strain evidence="7">COL-18-3</strain>
    </source>
</reference>
<dbReference type="InterPro" id="IPR051075">
    <property type="entry name" value="SCF_subunit_WD-repeat"/>
</dbReference>
<evidence type="ECO:0000313" key="9">
    <source>
        <dbReference type="Proteomes" id="UP000188320"/>
    </source>
</evidence>
<feature type="compositionally biased region" description="Low complexity" evidence="5">
    <location>
        <begin position="133"/>
        <end position="153"/>
    </location>
</feature>
<evidence type="ECO:0000256" key="4">
    <source>
        <dbReference type="PROSITE-ProRule" id="PRU00221"/>
    </source>
</evidence>
<name>A0A1R1PP70_ZANCU</name>
<feature type="repeat" description="WD" evidence="4">
    <location>
        <begin position="352"/>
        <end position="393"/>
    </location>
</feature>
<feature type="compositionally biased region" description="Basic and acidic residues" evidence="5">
    <location>
        <begin position="62"/>
        <end position="72"/>
    </location>
</feature>
<dbReference type="CDD" id="cd00200">
    <property type="entry name" value="WD40"/>
    <property type="match status" value="1"/>
</dbReference>
<keyword evidence="9" id="KW-1185">Reference proteome</keyword>